<evidence type="ECO:0000313" key="2">
    <source>
        <dbReference type="EMBL" id="TRX03783.1"/>
    </source>
</evidence>
<dbReference type="EMBL" id="VJZL01000031">
    <property type="protein sequence ID" value="TRX06736.1"/>
    <property type="molecule type" value="Genomic_DNA"/>
</dbReference>
<dbReference type="EMBL" id="VJZN01000032">
    <property type="protein sequence ID" value="TRX03783.1"/>
    <property type="molecule type" value="Genomic_DNA"/>
</dbReference>
<proteinExistence type="predicted"/>
<keyword evidence="4" id="KW-1185">Reference proteome</keyword>
<evidence type="ECO:0000313" key="4">
    <source>
        <dbReference type="Proteomes" id="UP000318528"/>
    </source>
</evidence>
<gene>
    <name evidence="3" type="ORF">FNW11_14125</name>
    <name evidence="2" type="ORF">FNW12_14865</name>
</gene>
<name>A0A553BEQ0_9FLAO</name>
<evidence type="ECO:0000256" key="1">
    <source>
        <dbReference type="SAM" id="MobiDB-lite"/>
    </source>
</evidence>
<dbReference type="Proteomes" id="UP000318669">
    <property type="component" value="Unassembled WGS sequence"/>
</dbReference>
<dbReference type="OrthoDB" id="1430738at2"/>
<evidence type="ECO:0000313" key="5">
    <source>
        <dbReference type="Proteomes" id="UP000318669"/>
    </source>
</evidence>
<feature type="compositionally biased region" description="Acidic residues" evidence="1">
    <location>
        <begin position="34"/>
        <end position="48"/>
    </location>
</feature>
<sequence length="270" mass="30000">MGTSKANIGPVGYSNPIQEWNNDSVGESSVNNINDEETGSEQEEDDKGNEEQTSTKWGDVKRSFSAFTKNPTKTNYKKFTSNYRKASGGNKKLTKSSIGGRKGAVILLDFFTNILNDGFEQTLEKYNIGSLKDLKVEGAINKISELFSSIDGTDEGSSASGAVIETINKLYNDYADNPELINNLEIDTISDYLEFYITTYIFERISVEVTKSLENGNLSVKQVNDVESQLKSFIEAEVSLNFSQVNFSTIDIKAKNEIINQIFDEAYSLI</sequence>
<protein>
    <submittedName>
        <fullName evidence="3">Uncharacterized protein</fullName>
    </submittedName>
</protein>
<comment type="caution">
    <text evidence="3">The sequence shown here is derived from an EMBL/GenBank/DDBJ whole genome shotgun (WGS) entry which is preliminary data.</text>
</comment>
<reference evidence="4 5" key="1">
    <citation type="submission" date="2019-07" db="EMBL/GenBank/DDBJ databases">
        <title>Novel species of Flavobacterium.</title>
        <authorList>
            <person name="Liu Q."/>
            <person name="Xin Y.-H."/>
        </authorList>
    </citation>
    <scope>NUCLEOTIDE SEQUENCE [LARGE SCALE GENOMIC DNA]</scope>
    <source>
        <strain evidence="2 4">GSP39</strain>
        <strain evidence="3 5">GSR22</strain>
    </source>
</reference>
<accession>A0A553BEQ0</accession>
<organism evidence="3 5">
    <name type="scientific">Flavobacterium gawalongense</name>
    <dbReference type="NCBI Taxonomy" id="2594432"/>
    <lineage>
        <taxon>Bacteria</taxon>
        <taxon>Pseudomonadati</taxon>
        <taxon>Bacteroidota</taxon>
        <taxon>Flavobacteriia</taxon>
        <taxon>Flavobacteriales</taxon>
        <taxon>Flavobacteriaceae</taxon>
        <taxon>Flavobacterium</taxon>
    </lineage>
</organism>
<dbReference type="Proteomes" id="UP000318528">
    <property type="component" value="Unassembled WGS sequence"/>
</dbReference>
<evidence type="ECO:0000313" key="3">
    <source>
        <dbReference type="EMBL" id="TRX06736.1"/>
    </source>
</evidence>
<dbReference type="RefSeq" id="WP_143388535.1">
    <property type="nucleotide sequence ID" value="NZ_VJZL01000031.1"/>
</dbReference>
<feature type="region of interest" description="Disordered" evidence="1">
    <location>
        <begin position="1"/>
        <end position="59"/>
    </location>
</feature>
<dbReference type="AlphaFoldDB" id="A0A553BEQ0"/>
<feature type="compositionally biased region" description="Polar residues" evidence="1">
    <location>
        <begin position="15"/>
        <end position="33"/>
    </location>
</feature>